<dbReference type="InterPro" id="IPR043203">
    <property type="entry name" value="VGCC_Ca_Na"/>
</dbReference>
<feature type="transmembrane region" description="Helical" evidence="7">
    <location>
        <begin position="385"/>
        <end position="405"/>
    </location>
</feature>
<feature type="transmembrane region" description="Helical" evidence="7">
    <location>
        <begin position="636"/>
        <end position="659"/>
    </location>
</feature>
<dbReference type="KEGG" id="gtt:GUITHDRAFT_148154"/>
<keyword evidence="4 7" id="KW-0472">Membrane</keyword>
<evidence type="ECO:0000256" key="7">
    <source>
        <dbReference type="SAM" id="Phobius"/>
    </source>
</evidence>
<evidence type="ECO:0000256" key="6">
    <source>
        <dbReference type="SAM" id="MobiDB-lite"/>
    </source>
</evidence>
<evidence type="ECO:0000256" key="4">
    <source>
        <dbReference type="ARBA" id="ARBA00023136"/>
    </source>
</evidence>
<organism evidence="9">
    <name type="scientific">Guillardia theta (strain CCMP2712)</name>
    <name type="common">Cryptophyte</name>
    <dbReference type="NCBI Taxonomy" id="905079"/>
    <lineage>
        <taxon>Eukaryota</taxon>
        <taxon>Cryptophyceae</taxon>
        <taxon>Pyrenomonadales</taxon>
        <taxon>Geminigeraceae</taxon>
        <taxon>Guillardia</taxon>
    </lineage>
</organism>
<feature type="transmembrane region" description="Helical" evidence="7">
    <location>
        <begin position="962"/>
        <end position="983"/>
    </location>
</feature>
<evidence type="ECO:0000256" key="2">
    <source>
        <dbReference type="ARBA" id="ARBA00022692"/>
    </source>
</evidence>
<dbReference type="PANTHER" id="PTHR10037">
    <property type="entry name" value="VOLTAGE-GATED CATION CHANNEL CALCIUM AND SODIUM"/>
    <property type="match status" value="1"/>
</dbReference>
<accession>L1IBC2</accession>
<dbReference type="PROSITE" id="PS50096">
    <property type="entry name" value="IQ"/>
    <property type="match status" value="1"/>
</dbReference>
<comment type="subcellular location">
    <subcellularLocation>
        <location evidence="1">Membrane</location>
        <topology evidence="1">Multi-pass membrane protein</topology>
    </subcellularLocation>
</comment>
<feature type="transmembrane region" description="Helical" evidence="7">
    <location>
        <begin position="679"/>
        <end position="697"/>
    </location>
</feature>
<feature type="transmembrane region" description="Helical" evidence="7">
    <location>
        <begin position="444"/>
        <end position="462"/>
    </location>
</feature>
<dbReference type="HOGENOM" id="CLU_239719_0_0_1"/>
<feature type="region of interest" description="Disordered" evidence="6">
    <location>
        <begin position="1718"/>
        <end position="1740"/>
    </location>
</feature>
<dbReference type="OrthoDB" id="416585at2759"/>
<reference evidence="9 11" key="1">
    <citation type="journal article" date="2012" name="Nature">
        <title>Algal genomes reveal evolutionary mosaicism and the fate of nucleomorphs.</title>
        <authorList>
            <consortium name="DOE Joint Genome Institute"/>
            <person name="Curtis B.A."/>
            <person name="Tanifuji G."/>
            <person name="Burki F."/>
            <person name="Gruber A."/>
            <person name="Irimia M."/>
            <person name="Maruyama S."/>
            <person name="Arias M.C."/>
            <person name="Ball S.G."/>
            <person name="Gile G.H."/>
            <person name="Hirakawa Y."/>
            <person name="Hopkins J.F."/>
            <person name="Kuo A."/>
            <person name="Rensing S.A."/>
            <person name="Schmutz J."/>
            <person name="Symeonidi A."/>
            <person name="Elias M."/>
            <person name="Eveleigh R.J."/>
            <person name="Herman E.K."/>
            <person name="Klute M.J."/>
            <person name="Nakayama T."/>
            <person name="Obornik M."/>
            <person name="Reyes-Prieto A."/>
            <person name="Armbrust E.V."/>
            <person name="Aves S.J."/>
            <person name="Beiko R.G."/>
            <person name="Coutinho P."/>
            <person name="Dacks J.B."/>
            <person name="Durnford D.G."/>
            <person name="Fast N.M."/>
            <person name="Green B.R."/>
            <person name="Grisdale C.J."/>
            <person name="Hempel F."/>
            <person name="Henrissat B."/>
            <person name="Hoppner M.P."/>
            <person name="Ishida K."/>
            <person name="Kim E."/>
            <person name="Koreny L."/>
            <person name="Kroth P.G."/>
            <person name="Liu Y."/>
            <person name="Malik S.B."/>
            <person name="Maier U.G."/>
            <person name="McRose D."/>
            <person name="Mock T."/>
            <person name="Neilson J.A."/>
            <person name="Onodera N.T."/>
            <person name="Poole A.M."/>
            <person name="Pritham E.J."/>
            <person name="Richards T.A."/>
            <person name="Rocap G."/>
            <person name="Roy S.W."/>
            <person name="Sarai C."/>
            <person name="Schaack S."/>
            <person name="Shirato S."/>
            <person name="Slamovits C.H."/>
            <person name="Spencer D.F."/>
            <person name="Suzuki S."/>
            <person name="Worden A.Z."/>
            <person name="Zauner S."/>
            <person name="Barry K."/>
            <person name="Bell C."/>
            <person name="Bharti A.K."/>
            <person name="Crow J.A."/>
            <person name="Grimwood J."/>
            <person name="Kramer R."/>
            <person name="Lindquist E."/>
            <person name="Lucas S."/>
            <person name="Salamov A."/>
            <person name="McFadden G.I."/>
            <person name="Lane C.E."/>
            <person name="Keeling P.J."/>
            <person name="Gray M.W."/>
            <person name="Grigoriev I.V."/>
            <person name="Archibald J.M."/>
        </authorList>
    </citation>
    <scope>NUCLEOTIDE SEQUENCE</scope>
    <source>
        <strain evidence="9 11">CCMP2712</strain>
    </source>
</reference>
<feature type="transmembrane region" description="Helical" evidence="7">
    <location>
        <begin position="990"/>
        <end position="1009"/>
    </location>
</feature>
<feature type="transmembrane region" description="Helical" evidence="7">
    <location>
        <begin position="850"/>
        <end position="875"/>
    </location>
</feature>
<feature type="domain" description="Ion transport" evidence="8">
    <location>
        <begin position="628"/>
        <end position="875"/>
    </location>
</feature>
<dbReference type="Pfam" id="PF00520">
    <property type="entry name" value="Ion_trans"/>
    <property type="match status" value="4"/>
</dbReference>
<dbReference type="PANTHER" id="PTHR10037:SF62">
    <property type="entry name" value="SODIUM CHANNEL PROTEIN 60E"/>
    <property type="match status" value="1"/>
</dbReference>
<dbReference type="GeneID" id="17289856"/>
<feature type="transmembrane region" description="Helical" evidence="7">
    <location>
        <begin position="738"/>
        <end position="763"/>
    </location>
</feature>
<dbReference type="eggNOG" id="KOG2301">
    <property type="taxonomic scope" value="Eukaryota"/>
</dbReference>
<feature type="domain" description="Ion transport" evidence="8">
    <location>
        <begin position="289"/>
        <end position="521"/>
    </location>
</feature>
<dbReference type="EnsemblProtists" id="EKX33140">
    <property type="protein sequence ID" value="EKX33140"/>
    <property type="gene ID" value="GUITHDRAFT_148154"/>
</dbReference>
<feature type="transmembrane region" description="Helical" evidence="7">
    <location>
        <begin position="490"/>
        <end position="518"/>
    </location>
</feature>
<proteinExistence type="predicted"/>
<dbReference type="SUPFAM" id="SSF81324">
    <property type="entry name" value="Voltage-gated potassium channels"/>
    <property type="match status" value="3"/>
</dbReference>
<feature type="transmembrane region" description="Helical" evidence="7">
    <location>
        <begin position="1141"/>
        <end position="1167"/>
    </location>
</feature>
<keyword evidence="2 7" id="KW-0812">Transmembrane</keyword>
<feature type="compositionally biased region" description="Acidic residues" evidence="6">
    <location>
        <begin position="238"/>
        <end position="247"/>
    </location>
</feature>
<feature type="transmembrane region" description="Helical" evidence="7">
    <location>
        <begin position="289"/>
        <end position="310"/>
    </location>
</feature>
<feature type="transmembrane region" description="Helical" evidence="7">
    <location>
        <begin position="411"/>
        <end position="432"/>
    </location>
</feature>
<dbReference type="Proteomes" id="UP000011087">
    <property type="component" value="Unassembled WGS sequence"/>
</dbReference>
<feature type="transmembrane region" description="Helical" evidence="7">
    <location>
        <begin position="353"/>
        <end position="373"/>
    </location>
</feature>
<evidence type="ECO:0000256" key="5">
    <source>
        <dbReference type="SAM" id="Coils"/>
    </source>
</evidence>
<evidence type="ECO:0000313" key="11">
    <source>
        <dbReference type="Proteomes" id="UP000011087"/>
    </source>
</evidence>
<dbReference type="STRING" id="905079.L1IBC2"/>
<evidence type="ECO:0000313" key="10">
    <source>
        <dbReference type="EnsemblProtists" id="EKX33140"/>
    </source>
</evidence>
<gene>
    <name evidence="9" type="ORF">GUITHDRAFT_148154</name>
</gene>
<evidence type="ECO:0000256" key="1">
    <source>
        <dbReference type="ARBA" id="ARBA00004141"/>
    </source>
</evidence>
<dbReference type="GO" id="GO:0005248">
    <property type="term" value="F:voltage-gated sodium channel activity"/>
    <property type="evidence" value="ECO:0007669"/>
    <property type="project" value="TreeGrafter"/>
</dbReference>
<feature type="region of interest" description="Disordered" evidence="6">
    <location>
        <begin position="1612"/>
        <end position="1696"/>
    </location>
</feature>
<keyword evidence="5" id="KW-0175">Coiled coil</keyword>
<dbReference type="Gene3D" id="1.20.120.350">
    <property type="entry name" value="Voltage-gated potassium channels. Chain C"/>
    <property type="match status" value="2"/>
</dbReference>
<protein>
    <recommendedName>
        <fullName evidence="8">Ion transport domain-containing protein</fullName>
    </recommendedName>
</protein>
<feature type="transmembrane region" description="Helical" evidence="7">
    <location>
        <begin position="924"/>
        <end position="942"/>
    </location>
</feature>
<feature type="region of interest" description="Disordered" evidence="6">
    <location>
        <begin position="223"/>
        <end position="250"/>
    </location>
</feature>
<keyword evidence="11" id="KW-1185">Reference proteome</keyword>
<sequence>MVRWGAFTALNRFRSQHEATSSLHSIKESEGETRDVEVHDFFQRSAATLVEVDQKLLHNDKVGVINIDDTLDAATRARKVWADTLQIRWPPQWCKQYEDEGMTSLGLNNNCGPMQACLYVGNPQFGFVNYDMIPYAFLSIFQTLCRDDPSTILWATYQSEPGLAIISLVYLLAVMVFLRQFILNIFIASLTTFLLQMRESRPLPHPPTSHKIHPELPASYAAEKQQDGAAAGEQQLSEPEDDDDEEPVVAAPVNDRNVAQMIEIAKKSEEKEERTLEAFLSVFFRSRGYHLVLTLSILANSIAFFVPQYFNSGFASLDVAVQNAFAIYFLCNWTMQVLCDGSLHRHFEVGENIYEFLITMICTVSFLAESLGLSANDTSFLRDAAVFRLYRLAHLLLLVSIWHILKTTAHCAPLFGNVCIFAGMFFLGYITLGRSVFQGFETATEPYFSTFGNGFMLLFHIISGDNWTHLMYNSMYLVCTGLSSECDVGFALVVALFFIFAYFIGQIIIFTLFLSVLIQFYSLDSLSMSIDQDKDDSENLIFNNQQAIAYLSKHFGVSEDKISEDIINLAFEEISVVGCIEKDKLIKYVNAKQPMLQWGLFWLQTRTKLEMFSRKVYSHFFSAARKSTFEKQFRQYADLSCTIVFIFEALCKILAYGMFIPRWNHHPAYWQTSANRADLLISVASFLDVVGLGAYLGRNTAKVFRIVRIFRFLRIVGRNEGIRDILNALVHSAKPITYVLILIFVNCMVFAVFGMSLFSQLFFACNDTSLDGLKGEGQVECTGIFLTPEFISLPRVWSSPPYDFNSFHHSCLTLYRISMLKWSSIWKLAKNAYKRGLQPVSNFSEVEASAFLVVVITVNSFIVFQLIIAFICLGFEGSEAARKSKSDFKWGVIQKLIRYNWPTRRMKPLSHPLALSLQRILQTYWFRIFTICCISINVLFIATDHSNASPLFSFLIAVQNDVFFGFMCVEFSLYLLGYGLEYCLKDSATLFDFLMIILTIAFYILLPWMRSLTQLLRVIRLFRVISTFASEIRMVGVLFDTLTMSLAQIFNVMVVFVAVASIFAVLGHQFLGNVRFGSTLGPGLNFSGFGNAFFALIQILLGAPWQDIMDDCTVSLPSCTPRISVYYHGATEYYSDCGNPIFSYVFFMLYNLVCEYSMIHLFFGIIFNNFNYCLQKEEELVKDKDIKAVSYVWMDLYASPDVQGFVQLERIGSLLKVIGDPLGYNSVKHRRLRCLKIREDLRQLADKQMEVGKGVYMITTVFRASNILRNRTTGTSHQDERKDVSKQPLWRRIKTRVFNYLHDSLDSIKVRSNRSETKRGYVRFDDFIEKAIYWSDMHDLVPRQFRVINKKRDLAISEQVAQSILQALVKGWIQRWRMKKLKESRREEREEDEFHEVNVLNLLTTKRKMQDANTSKEACREILIGNSSEDEKLIAKMVTYGLKSGHELAEIAEEAGMSVGSVGILGLDAETLRRAMKLREMEAMVRWVSVRDTLEAMLEAHEETFVQQAAMEHKFKYESAEDLKELSEDELLALLSHAQTLRDSAQNLTSEEEEPVAQEELHEMLDDLERLKFAVEEEKKKKEELLQTLKEVQDRLQFLQVENDMLRAMPQRKDSYTSALASDSEQVDDLNVQPSSSGERQEEQQEEPQSSAEPARALSELGNAADEEHGDGDEGDDERKTALPDEMATKPGGLKGSISQLMDLEKKREFSLHALVDIDEPKLKGVSTGSERSKRKPAWL</sequence>
<dbReference type="Gene3D" id="1.10.287.70">
    <property type="match status" value="3"/>
</dbReference>
<name>L1IBC2_GUITC</name>
<dbReference type="GO" id="GO:0001518">
    <property type="term" value="C:voltage-gated sodium channel complex"/>
    <property type="evidence" value="ECO:0007669"/>
    <property type="project" value="TreeGrafter"/>
</dbReference>
<evidence type="ECO:0000259" key="8">
    <source>
        <dbReference type="Pfam" id="PF00520"/>
    </source>
</evidence>
<dbReference type="PaxDb" id="55529-EKX33140"/>
<evidence type="ECO:0000313" key="9">
    <source>
        <dbReference type="EMBL" id="EKX33140.1"/>
    </source>
</evidence>
<dbReference type="RefSeq" id="XP_005820120.1">
    <property type="nucleotide sequence ID" value="XM_005820063.1"/>
</dbReference>
<reference evidence="10" key="3">
    <citation type="submission" date="2016-03" db="UniProtKB">
        <authorList>
            <consortium name="EnsemblProtists"/>
        </authorList>
    </citation>
    <scope>IDENTIFICATION</scope>
</reference>
<feature type="domain" description="Ion transport" evidence="8">
    <location>
        <begin position="121"/>
        <end position="192"/>
    </location>
</feature>
<dbReference type="InterPro" id="IPR005821">
    <property type="entry name" value="Ion_trans_dom"/>
</dbReference>
<feature type="transmembrane region" description="Helical" evidence="7">
    <location>
        <begin position="1049"/>
        <end position="1071"/>
    </location>
</feature>
<reference evidence="11" key="2">
    <citation type="submission" date="2012-11" db="EMBL/GenBank/DDBJ databases">
        <authorList>
            <person name="Kuo A."/>
            <person name="Curtis B.A."/>
            <person name="Tanifuji G."/>
            <person name="Burki F."/>
            <person name="Gruber A."/>
            <person name="Irimia M."/>
            <person name="Maruyama S."/>
            <person name="Arias M.C."/>
            <person name="Ball S.G."/>
            <person name="Gile G.H."/>
            <person name="Hirakawa Y."/>
            <person name="Hopkins J.F."/>
            <person name="Rensing S.A."/>
            <person name="Schmutz J."/>
            <person name="Symeonidi A."/>
            <person name="Elias M."/>
            <person name="Eveleigh R.J."/>
            <person name="Herman E.K."/>
            <person name="Klute M.J."/>
            <person name="Nakayama T."/>
            <person name="Obornik M."/>
            <person name="Reyes-Prieto A."/>
            <person name="Armbrust E.V."/>
            <person name="Aves S.J."/>
            <person name="Beiko R.G."/>
            <person name="Coutinho P."/>
            <person name="Dacks J.B."/>
            <person name="Durnford D.G."/>
            <person name="Fast N.M."/>
            <person name="Green B.R."/>
            <person name="Grisdale C."/>
            <person name="Hempe F."/>
            <person name="Henrissat B."/>
            <person name="Hoppner M.P."/>
            <person name="Ishida K.-I."/>
            <person name="Kim E."/>
            <person name="Koreny L."/>
            <person name="Kroth P.G."/>
            <person name="Liu Y."/>
            <person name="Malik S.-B."/>
            <person name="Maier U.G."/>
            <person name="McRose D."/>
            <person name="Mock T."/>
            <person name="Neilson J.A."/>
            <person name="Onodera N.T."/>
            <person name="Poole A.M."/>
            <person name="Pritham E.J."/>
            <person name="Richards T.A."/>
            <person name="Rocap G."/>
            <person name="Roy S.W."/>
            <person name="Sarai C."/>
            <person name="Schaack S."/>
            <person name="Shirato S."/>
            <person name="Slamovits C.H."/>
            <person name="Spencer D.F."/>
            <person name="Suzuki S."/>
            <person name="Worden A.Z."/>
            <person name="Zauner S."/>
            <person name="Barry K."/>
            <person name="Bell C."/>
            <person name="Bharti A.K."/>
            <person name="Crow J.A."/>
            <person name="Grimwood J."/>
            <person name="Kramer R."/>
            <person name="Lindquist E."/>
            <person name="Lucas S."/>
            <person name="Salamov A."/>
            <person name="McFadden G.I."/>
            <person name="Lane C.E."/>
            <person name="Keeling P.J."/>
            <person name="Gray M.W."/>
            <person name="Grigoriev I.V."/>
            <person name="Archibald J.M."/>
        </authorList>
    </citation>
    <scope>NUCLEOTIDE SEQUENCE</scope>
    <source>
        <strain evidence="11">CCMP2712</strain>
    </source>
</reference>
<keyword evidence="3 7" id="KW-1133">Transmembrane helix</keyword>
<dbReference type="EMBL" id="JH993155">
    <property type="protein sequence ID" value="EKX33140.1"/>
    <property type="molecule type" value="Genomic_DNA"/>
</dbReference>
<evidence type="ECO:0000256" key="3">
    <source>
        <dbReference type="ARBA" id="ARBA00022989"/>
    </source>
</evidence>
<feature type="transmembrane region" description="Helical" evidence="7">
    <location>
        <begin position="168"/>
        <end position="195"/>
    </location>
</feature>
<dbReference type="InterPro" id="IPR027359">
    <property type="entry name" value="Volt_channel_dom_sf"/>
</dbReference>
<feature type="domain" description="Ion transport" evidence="8">
    <location>
        <begin position="924"/>
        <end position="1176"/>
    </location>
</feature>
<feature type="coiled-coil region" evidence="5">
    <location>
        <begin position="1558"/>
        <end position="1609"/>
    </location>
</feature>